<keyword evidence="4" id="KW-1185">Reference proteome</keyword>
<evidence type="ECO:0000313" key="4">
    <source>
        <dbReference type="Proteomes" id="UP001629249"/>
    </source>
</evidence>
<evidence type="ECO:0000259" key="2">
    <source>
        <dbReference type="Pfam" id="PF07007"/>
    </source>
</evidence>
<feature type="domain" description="Lysozyme inhibitor LprI-like N-terminal" evidence="2">
    <location>
        <begin position="259"/>
        <end position="319"/>
    </location>
</feature>
<protein>
    <submittedName>
        <fullName evidence="3">Lysozyme inhibitor LprI family protein</fullName>
    </submittedName>
</protein>
<sequence>MKPLYMRFAPLVIAAPLLLMSAVSAGAGSWADGKSDPSFAKSKQICKSVATVDIAEPGPLDKATPCDSEALYYGIGMKADPAAARRCAAREARGPDANEVPFGGNGLLMMMYANGIGVKRDFNRAIALACQLDGAEAEMDGRVQHLARLRAEGWTGNDFSVCDDATSGLLAGICEAHASRIENIRRKQTITTLSKDWSEPQKAALARLQTASATYANAVGNNEVDLSGTLRAALQIDATDAVSKAFQNDLRQLVNGKLKKFSTQQLAQSDAVLNTTYQKVMHTKNFSYGTVKQSGIRDTQRAWLAYRDAFATFVGDAFPDRSADDIKGALTVERTTALREFLP</sequence>
<proteinExistence type="predicted"/>
<name>A0ABW8ZH01_9BURK</name>
<organism evidence="3 4">
    <name type="scientific">Paraburkholderia agricolaris</name>
    <dbReference type="NCBI Taxonomy" id="2152888"/>
    <lineage>
        <taxon>Bacteria</taxon>
        <taxon>Pseudomonadati</taxon>
        <taxon>Pseudomonadota</taxon>
        <taxon>Betaproteobacteria</taxon>
        <taxon>Burkholderiales</taxon>
        <taxon>Burkholderiaceae</taxon>
        <taxon>Paraburkholderia</taxon>
    </lineage>
</organism>
<evidence type="ECO:0000313" key="3">
    <source>
        <dbReference type="EMBL" id="MFL9882492.1"/>
    </source>
</evidence>
<accession>A0ABW8ZH01</accession>
<feature type="chain" id="PRO_5045460076" evidence="1">
    <location>
        <begin position="26"/>
        <end position="343"/>
    </location>
</feature>
<dbReference type="Gene3D" id="1.20.1270.180">
    <property type="match status" value="1"/>
</dbReference>
<reference evidence="3 4" key="1">
    <citation type="journal article" date="2024" name="Chem. Sci.">
        <title>Discovery of megapolipeptins by genome mining of a Burkholderiales bacteria collection.</title>
        <authorList>
            <person name="Paulo B.S."/>
            <person name="Recchia M.J.J."/>
            <person name="Lee S."/>
            <person name="Fergusson C.H."/>
            <person name="Romanowski S.B."/>
            <person name="Hernandez A."/>
            <person name="Krull N."/>
            <person name="Liu D.Y."/>
            <person name="Cavanagh H."/>
            <person name="Bos A."/>
            <person name="Gray C.A."/>
            <person name="Murphy B.T."/>
            <person name="Linington R.G."/>
            <person name="Eustaquio A.S."/>
        </authorList>
    </citation>
    <scope>NUCLEOTIDE SEQUENCE [LARGE SCALE GENOMIC DNA]</scope>
    <source>
        <strain evidence="3 4">RL16-012-BIC-B</strain>
    </source>
</reference>
<dbReference type="EMBL" id="JAQQFN010000003">
    <property type="protein sequence ID" value="MFL9882492.1"/>
    <property type="molecule type" value="Genomic_DNA"/>
</dbReference>
<dbReference type="Pfam" id="PF07007">
    <property type="entry name" value="LprI"/>
    <property type="match status" value="1"/>
</dbReference>
<dbReference type="InterPro" id="IPR009739">
    <property type="entry name" value="LprI-like_N"/>
</dbReference>
<keyword evidence="1" id="KW-0732">Signal</keyword>
<gene>
    <name evidence="3" type="ORF">PQR66_05610</name>
</gene>
<dbReference type="RefSeq" id="WP_408326968.1">
    <property type="nucleotide sequence ID" value="NZ_JAQQFH010000003.1"/>
</dbReference>
<comment type="caution">
    <text evidence="3">The sequence shown here is derived from an EMBL/GenBank/DDBJ whole genome shotgun (WGS) entry which is preliminary data.</text>
</comment>
<dbReference type="Proteomes" id="UP001629249">
    <property type="component" value="Unassembled WGS sequence"/>
</dbReference>
<feature type="signal peptide" evidence="1">
    <location>
        <begin position="1"/>
        <end position="25"/>
    </location>
</feature>
<evidence type="ECO:0000256" key="1">
    <source>
        <dbReference type="SAM" id="SignalP"/>
    </source>
</evidence>